<dbReference type="Gene3D" id="3.40.50.1010">
    <property type="entry name" value="5'-nuclease"/>
    <property type="match status" value="1"/>
</dbReference>
<dbReference type="RefSeq" id="WP_128911594.1">
    <property type="nucleotide sequence ID" value="NZ_RDSM01000001.1"/>
</dbReference>
<evidence type="ECO:0000313" key="2">
    <source>
        <dbReference type="EMBL" id="RXH57423.1"/>
    </source>
</evidence>
<evidence type="ECO:0000313" key="3">
    <source>
        <dbReference type="Proteomes" id="UP000289437"/>
    </source>
</evidence>
<dbReference type="AlphaFoldDB" id="A0A4Q0T1G8"/>
<evidence type="ECO:0000259" key="1">
    <source>
        <dbReference type="Pfam" id="PF01850"/>
    </source>
</evidence>
<dbReference type="Pfam" id="PF01850">
    <property type="entry name" value="PIN"/>
    <property type="match status" value="1"/>
</dbReference>
<dbReference type="InterPro" id="IPR029060">
    <property type="entry name" value="PIN-like_dom_sf"/>
</dbReference>
<gene>
    <name evidence="2" type="ORF">GRAN_0733</name>
</gene>
<organism evidence="2 3">
    <name type="scientific">Granulicella sibirica</name>
    <dbReference type="NCBI Taxonomy" id="2479048"/>
    <lineage>
        <taxon>Bacteria</taxon>
        <taxon>Pseudomonadati</taxon>
        <taxon>Acidobacteriota</taxon>
        <taxon>Terriglobia</taxon>
        <taxon>Terriglobales</taxon>
        <taxon>Acidobacteriaceae</taxon>
        <taxon>Granulicella</taxon>
    </lineage>
</organism>
<sequence length="141" mass="16311">MRRIYWDTMIHVYWFENNDALGDRVQHILDVMLQRSDILCSSLFTLSELIVGPTKTIEPGEVETIEEYFESDLITLLPYTRQAVRTFAELRAHHGVKPLDALHLAIAANNSVDLFLTHDKRLQRLRMPGLPFIASLETDLF</sequence>
<accession>A0A4Q0T1G8</accession>
<name>A0A4Q0T1G8_9BACT</name>
<proteinExistence type="predicted"/>
<feature type="domain" description="PIN" evidence="1">
    <location>
        <begin position="4"/>
        <end position="125"/>
    </location>
</feature>
<protein>
    <recommendedName>
        <fullName evidence="1">PIN domain-containing protein</fullName>
    </recommendedName>
</protein>
<reference evidence="2 3" key="1">
    <citation type="submission" date="2018-11" db="EMBL/GenBank/DDBJ databases">
        <authorList>
            <person name="Mardanov A.V."/>
            <person name="Ravin N.V."/>
            <person name="Dedysh S.N."/>
        </authorList>
    </citation>
    <scope>NUCLEOTIDE SEQUENCE [LARGE SCALE GENOMIC DNA]</scope>
    <source>
        <strain evidence="2 3">AF10</strain>
    </source>
</reference>
<dbReference type="OrthoDB" id="597982at2"/>
<keyword evidence="3" id="KW-1185">Reference proteome</keyword>
<dbReference type="EMBL" id="RDSM01000001">
    <property type="protein sequence ID" value="RXH57423.1"/>
    <property type="molecule type" value="Genomic_DNA"/>
</dbReference>
<reference evidence="3" key="2">
    <citation type="submission" date="2019-02" db="EMBL/GenBank/DDBJ databases">
        <title>Granulicella sibirica sp. nov., a psychrotolerant acidobacterium isolated from an organic soil layer in forested tundra, West Siberia.</title>
        <authorList>
            <person name="Oshkin I.Y."/>
            <person name="Kulichevskaya I.S."/>
            <person name="Rijpstra W.I.C."/>
            <person name="Sinninghe Damste J.S."/>
            <person name="Rakitin A.L."/>
            <person name="Ravin N.V."/>
            <person name="Dedysh S.N."/>
        </authorList>
    </citation>
    <scope>NUCLEOTIDE SEQUENCE [LARGE SCALE GENOMIC DNA]</scope>
    <source>
        <strain evidence="3">AF10</strain>
    </source>
</reference>
<dbReference type="Proteomes" id="UP000289437">
    <property type="component" value="Unassembled WGS sequence"/>
</dbReference>
<comment type="caution">
    <text evidence="2">The sequence shown here is derived from an EMBL/GenBank/DDBJ whole genome shotgun (WGS) entry which is preliminary data.</text>
</comment>
<dbReference type="CDD" id="cd09874">
    <property type="entry name" value="PIN_MT3492-like"/>
    <property type="match status" value="1"/>
</dbReference>
<dbReference type="InterPro" id="IPR002716">
    <property type="entry name" value="PIN_dom"/>
</dbReference>
<dbReference type="SUPFAM" id="SSF88723">
    <property type="entry name" value="PIN domain-like"/>
    <property type="match status" value="1"/>
</dbReference>